<protein>
    <submittedName>
        <fullName evidence="1">Uncharacterized protein</fullName>
    </submittedName>
</protein>
<dbReference type="EMBL" id="KZ819725">
    <property type="protein sequence ID" value="PWN53448.1"/>
    <property type="molecule type" value="Genomic_DNA"/>
</dbReference>
<evidence type="ECO:0000313" key="2">
    <source>
        <dbReference type="Proteomes" id="UP000245626"/>
    </source>
</evidence>
<name>A0ACD0P5V3_9BASI</name>
<proteinExistence type="predicted"/>
<organism evidence="1 2">
    <name type="scientific">Violaceomyces palustris</name>
    <dbReference type="NCBI Taxonomy" id="1673888"/>
    <lineage>
        <taxon>Eukaryota</taxon>
        <taxon>Fungi</taxon>
        <taxon>Dikarya</taxon>
        <taxon>Basidiomycota</taxon>
        <taxon>Ustilaginomycotina</taxon>
        <taxon>Ustilaginomycetes</taxon>
        <taxon>Violaceomycetales</taxon>
        <taxon>Violaceomycetaceae</taxon>
        <taxon>Violaceomyces</taxon>
    </lineage>
</organism>
<feature type="non-terminal residue" evidence="1">
    <location>
        <position position="742"/>
    </location>
</feature>
<dbReference type="Proteomes" id="UP000245626">
    <property type="component" value="Unassembled WGS sequence"/>
</dbReference>
<accession>A0ACD0P5V3</accession>
<keyword evidence="2" id="KW-1185">Reference proteome</keyword>
<gene>
    <name evidence="1" type="ORF">IE53DRAFT_384061</name>
</gene>
<sequence length="742" mass="84711">MGGNEGPTPEQLEESKLDVGRQIDEGTFRSVLDDKRVWVIYLHTFAIAGKDKINEATTAHTYVRRPNENQEEDMEEQGEDGQDDEDDEGEMSISTRSFRGSGHLNKSMRDKPLESESIQGEGLKDKGHDDGESVVGDDKEGEEYEEDEDEEEFKENEDNNEVSEEEEDDDETLSCEDLNLVKVLPPPPPGSTPLALATIKQRLDNVLRQLEIKMVRVKRQLRTSVMHIITHLARCLYYYPIETLEKPWICDAAVAALRAAVWNVLGHERSGARSVQSLLSLQTTIMLLDQCGERVTSWLDMDGRKPTRQGRYLRWSMVAIRFCGYTESRGPNFVVNVDSNSSRLGDSHFYANTFATHENQPKSEDMAFCFVAMAITQRTMSPDLVRIFANEEFGWKLLRQSRKGFYEFRVVPKHVNAPVFIHGLVDPLNSTMNTGTGYRREALRKLPPLDKPAWGQCPMAMTTRHLNRALKVMSRHLDLDLAVTSHVFRTSYTFKVIIDGRISGWKALNMPYFSGPRKYWTEDNFPTFGPVDTRRTVAGTSSEDVGRIISGNGAIGLLPNRNRMDSGLMKQAKQQLSHFYEAVQDYFQDSNEVAPTFHSQRIIGTFAKLNNGAKKPFEEALEGLLALTSSEPDSWPKFVEKPHPFDDPEIRNCKGDLGIIQWLLQGSTRAMTAEEQQRAQEARGECQREYRREHERQKSQRKGELTQARRRMKRRRRQEMSSLGPRLLPQLERAPAKEKNVM</sequence>
<evidence type="ECO:0000313" key="1">
    <source>
        <dbReference type="EMBL" id="PWN53448.1"/>
    </source>
</evidence>
<reference evidence="1 2" key="1">
    <citation type="journal article" date="2018" name="Mol. Biol. Evol.">
        <title>Broad Genomic Sampling Reveals a Smut Pathogenic Ancestry of the Fungal Clade Ustilaginomycotina.</title>
        <authorList>
            <person name="Kijpornyongpan T."/>
            <person name="Mondo S.J."/>
            <person name="Barry K."/>
            <person name="Sandor L."/>
            <person name="Lee J."/>
            <person name="Lipzen A."/>
            <person name="Pangilinan J."/>
            <person name="LaButti K."/>
            <person name="Hainaut M."/>
            <person name="Henrissat B."/>
            <person name="Grigoriev I.V."/>
            <person name="Spatafora J.W."/>
            <person name="Aime M.C."/>
        </authorList>
    </citation>
    <scope>NUCLEOTIDE SEQUENCE [LARGE SCALE GENOMIC DNA]</scope>
    <source>
        <strain evidence="1 2">SA 807</strain>
    </source>
</reference>